<comment type="similarity">
    <text evidence="8">Belongs to the complex I subunit 6 family.</text>
</comment>
<evidence type="ECO:0000313" key="9">
    <source>
        <dbReference type="EMBL" id="AGS44134.1"/>
    </source>
</evidence>
<dbReference type="PANTHER" id="PTHR33269">
    <property type="entry name" value="NADH-UBIQUINONE OXIDOREDUCTASE CHAIN 6"/>
    <property type="match status" value="1"/>
</dbReference>
<comment type="function">
    <text evidence="8">Core subunit of the mitochondrial membrane respiratory chain NADH dehydrogenase (Complex I) which catalyzes electron transfer from NADH through the respiratory chain, using ubiquinone as an electron acceptor. Essential for the catalytic activity and assembly of complex I.</text>
</comment>
<keyword evidence="8" id="KW-0249">Electron transport</keyword>
<keyword evidence="4 8" id="KW-0679">Respiratory chain</keyword>
<comment type="catalytic activity">
    <reaction evidence="7 8">
        <text>a ubiquinone + NADH + 5 H(+)(in) = a ubiquinol + NAD(+) + 4 H(+)(out)</text>
        <dbReference type="Rhea" id="RHEA:29091"/>
        <dbReference type="Rhea" id="RHEA-COMP:9565"/>
        <dbReference type="Rhea" id="RHEA-COMP:9566"/>
        <dbReference type="ChEBI" id="CHEBI:15378"/>
        <dbReference type="ChEBI" id="CHEBI:16389"/>
        <dbReference type="ChEBI" id="CHEBI:17976"/>
        <dbReference type="ChEBI" id="CHEBI:57540"/>
        <dbReference type="ChEBI" id="CHEBI:57945"/>
        <dbReference type="EC" id="7.1.1.2"/>
    </reaction>
</comment>
<dbReference type="Gene3D" id="1.20.120.1200">
    <property type="entry name" value="NADH-ubiquinone/plastoquinone oxidoreductase chain 6, subunit NuoJ"/>
    <property type="match status" value="1"/>
</dbReference>
<evidence type="ECO:0000256" key="6">
    <source>
        <dbReference type="ARBA" id="ARBA00023075"/>
    </source>
</evidence>
<evidence type="ECO:0000256" key="5">
    <source>
        <dbReference type="ARBA" id="ARBA00022967"/>
    </source>
</evidence>
<keyword evidence="8 9" id="KW-0496">Mitochondrion</keyword>
<feature type="transmembrane region" description="Helical" evidence="8">
    <location>
        <begin position="36"/>
        <end position="55"/>
    </location>
</feature>
<keyword evidence="5 8" id="KW-1278">Translocase</keyword>
<evidence type="ECO:0000256" key="4">
    <source>
        <dbReference type="ARBA" id="ARBA00022660"/>
    </source>
</evidence>
<evidence type="ECO:0000256" key="2">
    <source>
        <dbReference type="ARBA" id="ARBA00012944"/>
    </source>
</evidence>
<organism evidence="9">
    <name type="scientific">Diddensiella santjacobensis</name>
    <dbReference type="NCBI Taxonomy" id="2704139"/>
    <lineage>
        <taxon>Eukaryota</taxon>
        <taxon>Fungi</taxon>
        <taxon>Dikarya</taxon>
        <taxon>Ascomycota</taxon>
        <taxon>Saccharomycotina</taxon>
        <taxon>Dipodascomycetes</taxon>
        <taxon>Dipodascales</taxon>
        <taxon>Trichomonascaceae</taxon>
        <taxon>Diddensiella</taxon>
    </lineage>
</organism>
<dbReference type="GO" id="GO:0031966">
    <property type="term" value="C:mitochondrial membrane"/>
    <property type="evidence" value="ECO:0007669"/>
    <property type="project" value="UniProtKB-SubCell"/>
</dbReference>
<dbReference type="EC" id="7.1.1.2" evidence="2 8"/>
<feature type="transmembrane region" description="Helical" evidence="8">
    <location>
        <begin position="103"/>
        <end position="123"/>
    </location>
</feature>
<evidence type="ECO:0000256" key="1">
    <source>
        <dbReference type="ARBA" id="ARBA00003257"/>
    </source>
</evidence>
<feature type="transmembrane region" description="Helical" evidence="8">
    <location>
        <begin position="12"/>
        <end position="31"/>
    </location>
</feature>
<gene>
    <name evidence="9" type="primary">nad6</name>
</gene>
<dbReference type="InterPro" id="IPR042106">
    <property type="entry name" value="Nuo/plastoQ_OxRdtase_6_NuoJ"/>
</dbReference>
<dbReference type="PANTHER" id="PTHR33269:SF17">
    <property type="entry name" value="NADH-UBIQUINONE OXIDOREDUCTASE CHAIN 6"/>
    <property type="match status" value="1"/>
</dbReference>
<accession>S5TE18</accession>
<evidence type="ECO:0000256" key="8">
    <source>
        <dbReference type="RuleBase" id="RU004430"/>
    </source>
</evidence>
<feature type="transmembrane region" description="Helical" evidence="8">
    <location>
        <begin position="61"/>
        <end position="82"/>
    </location>
</feature>
<keyword evidence="8" id="KW-1133">Transmembrane helix</keyword>
<dbReference type="EMBL" id="KC993178">
    <property type="protein sequence ID" value="AGS44134.1"/>
    <property type="molecule type" value="Genomic_DNA"/>
</dbReference>
<dbReference type="GeneID" id="16694470"/>
<comment type="function">
    <text evidence="1">Core subunit of the mitochondrial membrane respiratory chain NADH dehydrogenase (Complex I) that is believed to belong to the minimal assembly required for catalysis. Complex I functions in the transfer of electrons from NADH to the respiratory chain. The immediate electron acceptor for the enzyme is believed to be ubiquinone.</text>
</comment>
<evidence type="ECO:0000256" key="3">
    <source>
        <dbReference type="ARBA" id="ARBA00021095"/>
    </source>
</evidence>
<comment type="subcellular location">
    <subcellularLocation>
        <location evidence="8">Mitochondrion membrane</location>
        <topology evidence="8">Multi-pass membrane protein</topology>
    </subcellularLocation>
</comment>
<reference evidence="9" key="1">
    <citation type="submission" date="2013-04" db="EMBL/GenBank/DDBJ databases">
        <authorList>
            <person name="Zemanova J."/>
            <person name="Hegedusova E."/>
            <person name="Brejova B."/>
            <person name="Nosek J."/>
        </authorList>
    </citation>
    <scope>NUCLEOTIDE SEQUENCE</scope>
    <source>
        <strain evidence="9">CBS 8183</strain>
    </source>
</reference>
<sequence>MVYNILFNSTEFSYLQILLYIVVIICGIYLLVTKNLIVAIISFIIIYVNTSIYLYSINMSVVGLLYILIYVGAITILLLFILTLININTYEKTYIAYRHNSTYYILLSINMVILAILYIYYIVYDTSFINVSIHNNIIHSIYGIIDTMTNLYDFSAPITAIHNIFVYTIENDIIITPYIQNVTTIKGIGTLLYTEYSIIFILLAIVLLLSIIGAIILLYDSKKR</sequence>
<keyword evidence="8" id="KW-0520">NAD</keyword>
<dbReference type="AlphaFoldDB" id="S5TE18"/>
<geneLocation type="mitochondrion" evidence="9"/>
<keyword evidence="6 8" id="KW-0830">Ubiquinone</keyword>
<name>S5TE18_9ASCO</name>
<keyword evidence="8" id="KW-0812">Transmembrane</keyword>
<protein>
    <recommendedName>
        <fullName evidence="3 8">NADH-ubiquinone oxidoreductase chain 6</fullName>
        <ecNumber evidence="2 8">7.1.1.2</ecNumber>
    </recommendedName>
</protein>
<dbReference type="InterPro" id="IPR001457">
    <property type="entry name" value="NADH_UbQ/plastoQ_OxRdtase_su6"/>
</dbReference>
<dbReference type="GO" id="GO:0008137">
    <property type="term" value="F:NADH dehydrogenase (ubiquinone) activity"/>
    <property type="evidence" value="ECO:0007669"/>
    <property type="project" value="UniProtKB-UniRule"/>
</dbReference>
<evidence type="ECO:0000256" key="7">
    <source>
        <dbReference type="ARBA" id="ARBA00049551"/>
    </source>
</evidence>
<dbReference type="RefSeq" id="YP_008474892.1">
    <property type="nucleotide sequence ID" value="NC_022155.1"/>
</dbReference>
<keyword evidence="8" id="KW-0472">Membrane</keyword>
<dbReference type="Pfam" id="PF00499">
    <property type="entry name" value="Oxidored_q3"/>
    <property type="match status" value="1"/>
</dbReference>
<feature type="transmembrane region" description="Helical" evidence="8">
    <location>
        <begin position="196"/>
        <end position="219"/>
    </location>
</feature>
<proteinExistence type="inferred from homology"/>
<keyword evidence="8" id="KW-0813">Transport</keyword>